<reference evidence="4" key="1">
    <citation type="submission" date="2016-04" db="EMBL/GenBank/DDBJ databases">
        <authorList>
            <person name="Chen L."/>
            <person name="Zhuang W."/>
            <person name="Wang G."/>
        </authorList>
    </citation>
    <scope>NUCLEOTIDE SEQUENCE [LARGE SCALE GENOMIC DNA]</scope>
    <source>
        <strain evidence="4">208</strain>
    </source>
</reference>
<evidence type="ECO:0000256" key="1">
    <source>
        <dbReference type="SAM" id="Phobius"/>
    </source>
</evidence>
<dbReference type="AlphaFoldDB" id="A0A1V9FCV7"/>
<comment type="caution">
    <text evidence="3">The sequence shown here is derived from an EMBL/GenBank/DDBJ whole genome shotgun (WGS) entry which is preliminary data.</text>
</comment>
<feature type="chain" id="PRO_5012054129" description="CcmD family protein" evidence="2">
    <location>
        <begin position="20"/>
        <end position="70"/>
    </location>
</feature>
<name>A0A1V9FCV7_9BACT</name>
<protein>
    <recommendedName>
        <fullName evidence="5">CcmD family protein</fullName>
    </recommendedName>
</protein>
<feature type="transmembrane region" description="Helical" evidence="1">
    <location>
        <begin position="39"/>
        <end position="58"/>
    </location>
</feature>
<dbReference type="Pfam" id="PF20077">
    <property type="entry name" value="CcmD_alt"/>
    <property type="match status" value="1"/>
</dbReference>
<keyword evidence="1" id="KW-0812">Transmembrane</keyword>
<evidence type="ECO:0000313" key="3">
    <source>
        <dbReference type="EMBL" id="OQP56208.1"/>
    </source>
</evidence>
<dbReference type="RefSeq" id="WP_081169083.1">
    <property type="nucleotide sequence ID" value="NZ_LWBP01000203.1"/>
</dbReference>
<proteinExistence type="predicted"/>
<evidence type="ECO:0000313" key="4">
    <source>
        <dbReference type="Proteomes" id="UP000192276"/>
    </source>
</evidence>
<accession>A0A1V9FCV7</accession>
<keyword evidence="1" id="KW-0472">Membrane</keyword>
<dbReference type="EMBL" id="LWBP01000203">
    <property type="protein sequence ID" value="OQP56208.1"/>
    <property type="molecule type" value="Genomic_DNA"/>
</dbReference>
<dbReference type="Proteomes" id="UP000192276">
    <property type="component" value="Unassembled WGS sequence"/>
</dbReference>
<dbReference type="STRING" id="550983.A4R26_26590"/>
<keyword evidence="4" id="KW-1185">Reference proteome</keyword>
<gene>
    <name evidence="3" type="ORF">A4R26_26590</name>
</gene>
<organism evidence="3 4">
    <name type="scientific">Niastella populi</name>
    <dbReference type="NCBI Taxonomy" id="550983"/>
    <lineage>
        <taxon>Bacteria</taxon>
        <taxon>Pseudomonadati</taxon>
        <taxon>Bacteroidota</taxon>
        <taxon>Chitinophagia</taxon>
        <taxon>Chitinophagales</taxon>
        <taxon>Chitinophagaceae</taxon>
        <taxon>Niastella</taxon>
    </lineage>
</organism>
<keyword evidence="2" id="KW-0732">Signal</keyword>
<sequence>MKQLILTLIVLFVQLLAKAQDTTNHAGQTPTGLHVGNKIYVVLVVAVTILIGLFLYVIRLDRKISKLEKS</sequence>
<keyword evidence="1" id="KW-1133">Transmembrane helix</keyword>
<evidence type="ECO:0000256" key="2">
    <source>
        <dbReference type="SAM" id="SignalP"/>
    </source>
</evidence>
<evidence type="ECO:0008006" key="5">
    <source>
        <dbReference type="Google" id="ProtNLM"/>
    </source>
</evidence>
<feature type="signal peptide" evidence="2">
    <location>
        <begin position="1"/>
        <end position="19"/>
    </location>
</feature>
<dbReference type="OrthoDB" id="886941at2"/>